<dbReference type="HOGENOM" id="CLU_1332422_0_0_1"/>
<proteinExistence type="predicted"/>
<feature type="transmembrane region" description="Helical" evidence="1">
    <location>
        <begin position="12"/>
        <end position="40"/>
    </location>
</feature>
<sequence>MSPLASDGAGTAFTSFSTIISVISALIGILGCLYATLFCCSHLPDARIRRLDELLRETEVYCRAREDKDLQAELSVIRREACGLRYRAHRAVAHWQQWAEFFKGLSFEIEYSCYKARALRARMIDLLQGENGIVIDVHDGVELNDLPRKTISWPAPDKGVRSMQTARPMSDRAGQLQLRWWTRMGASRTADAYLHSEPYADSAKRS</sequence>
<keyword evidence="1" id="KW-0812">Transmembrane</keyword>
<organism evidence="2 3">
    <name type="scientific">Plicaturopsis crispa FD-325 SS-3</name>
    <dbReference type="NCBI Taxonomy" id="944288"/>
    <lineage>
        <taxon>Eukaryota</taxon>
        <taxon>Fungi</taxon>
        <taxon>Dikarya</taxon>
        <taxon>Basidiomycota</taxon>
        <taxon>Agaricomycotina</taxon>
        <taxon>Agaricomycetes</taxon>
        <taxon>Agaricomycetidae</taxon>
        <taxon>Amylocorticiales</taxon>
        <taxon>Amylocorticiaceae</taxon>
        <taxon>Plicatura</taxon>
        <taxon>Plicaturopsis crispa</taxon>
    </lineage>
</organism>
<evidence type="ECO:0000313" key="3">
    <source>
        <dbReference type="Proteomes" id="UP000053263"/>
    </source>
</evidence>
<protein>
    <submittedName>
        <fullName evidence="2">Uncharacterized protein</fullName>
    </submittedName>
</protein>
<accession>A0A0C9SVW4</accession>
<name>A0A0C9SVW4_PLICR</name>
<evidence type="ECO:0000313" key="2">
    <source>
        <dbReference type="EMBL" id="KII83280.1"/>
    </source>
</evidence>
<keyword evidence="3" id="KW-1185">Reference proteome</keyword>
<dbReference type="Proteomes" id="UP000053263">
    <property type="component" value="Unassembled WGS sequence"/>
</dbReference>
<evidence type="ECO:0000256" key="1">
    <source>
        <dbReference type="SAM" id="Phobius"/>
    </source>
</evidence>
<keyword evidence="1" id="KW-0472">Membrane</keyword>
<keyword evidence="1" id="KW-1133">Transmembrane helix</keyword>
<reference evidence="2 3" key="1">
    <citation type="submission" date="2014-06" db="EMBL/GenBank/DDBJ databases">
        <title>Evolutionary Origins and Diversification of the Mycorrhizal Mutualists.</title>
        <authorList>
            <consortium name="DOE Joint Genome Institute"/>
            <consortium name="Mycorrhizal Genomics Consortium"/>
            <person name="Kohler A."/>
            <person name="Kuo A."/>
            <person name="Nagy L.G."/>
            <person name="Floudas D."/>
            <person name="Copeland A."/>
            <person name="Barry K.W."/>
            <person name="Cichocki N."/>
            <person name="Veneault-Fourrey C."/>
            <person name="LaButti K."/>
            <person name="Lindquist E.A."/>
            <person name="Lipzen A."/>
            <person name="Lundell T."/>
            <person name="Morin E."/>
            <person name="Murat C."/>
            <person name="Riley R."/>
            <person name="Ohm R."/>
            <person name="Sun H."/>
            <person name="Tunlid A."/>
            <person name="Henrissat B."/>
            <person name="Grigoriev I.V."/>
            <person name="Hibbett D.S."/>
            <person name="Martin F."/>
        </authorList>
    </citation>
    <scope>NUCLEOTIDE SEQUENCE [LARGE SCALE GENOMIC DNA]</scope>
    <source>
        <strain evidence="2 3">FD-325 SS-3</strain>
    </source>
</reference>
<dbReference type="AlphaFoldDB" id="A0A0C9SVW4"/>
<gene>
    <name evidence="2" type="ORF">PLICRDRAFT_453615</name>
</gene>
<dbReference type="EMBL" id="KN832579">
    <property type="protein sequence ID" value="KII83280.1"/>
    <property type="molecule type" value="Genomic_DNA"/>
</dbReference>